<dbReference type="AlphaFoldDB" id="A0A7X9E6I0"/>
<evidence type="ECO:0000259" key="12">
    <source>
        <dbReference type="SMART" id="SM00662"/>
    </source>
</evidence>
<dbReference type="Proteomes" id="UP000590542">
    <property type="component" value="Unassembled WGS sequence"/>
</dbReference>
<dbReference type="Pfam" id="PF01193">
    <property type="entry name" value="RNA_pol_L"/>
    <property type="match status" value="1"/>
</dbReference>
<protein>
    <recommendedName>
        <fullName evidence="3 11">DNA-directed RNA polymerase subunit alpha</fullName>
        <shortName evidence="11">RNAP subunit alpha</shortName>
        <ecNumber evidence="2 11">2.7.7.6</ecNumber>
    </recommendedName>
    <alternativeName>
        <fullName evidence="9 11">RNA polymerase subunit alpha</fullName>
    </alternativeName>
    <alternativeName>
        <fullName evidence="8 11">Transcriptase subunit alpha</fullName>
    </alternativeName>
</protein>
<dbReference type="InterPro" id="IPR036603">
    <property type="entry name" value="RBP11-like"/>
</dbReference>
<dbReference type="SUPFAM" id="SSF56553">
    <property type="entry name" value="Insert subdomain of RNA polymerase alpha subunit"/>
    <property type="match status" value="1"/>
</dbReference>
<evidence type="ECO:0000256" key="4">
    <source>
        <dbReference type="ARBA" id="ARBA00022478"/>
    </source>
</evidence>
<evidence type="ECO:0000256" key="5">
    <source>
        <dbReference type="ARBA" id="ARBA00022679"/>
    </source>
</evidence>
<dbReference type="GO" id="GO:0006351">
    <property type="term" value="P:DNA-templated transcription"/>
    <property type="evidence" value="ECO:0007669"/>
    <property type="project" value="UniProtKB-UniRule"/>
</dbReference>
<dbReference type="InterPro" id="IPR011260">
    <property type="entry name" value="RNAP_asu_C"/>
</dbReference>
<dbReference type="NCBIfam" id="TIGR02027">
    <property type="entry name" value="rpoA"/>
    <property type="match status" value="1"/>
</dbReference>
<keyword evidence="4 11" id="KW-0240">DNA-directed RNA polymerase</keyword>
<dbReference type="InterPro" id="IPR011262">
    <property type="entry name" value="DNA-dir_RNA_pol_insert"/>
</dbReference>
<dbReference type="GO" id="GO:0003899">
    <property type="term" value="F:DNA-directed RNA polymerase activity"/>
    <property type="evidence" value="ECO:0007669"/>
    <property type="project" value="UniProtKB-UniRule"/>
</dbReference>
<dbReference type="InterPro" id="IPR011773">
    <property type="entry name" value="DNA-dir_RpoA"/>
</dbReference>
<evidence type="ECO:0000256" key="9">
    <source>
        <dbReference type="ARBA" id="ARBA00033070"/>
    </source>
</evidence>
<dbReference type="EC" id="2.7.7.6" evidence="2 11"/>
<dbReference type="Gene3D" id="2.170.120.12">
    <property type="entry name" value="DNA-directed RNA polymerase, insert domain"/>
    <property type="match status" value="1"/>
</dbReference>
<dbReference type="FunFam" id="2.170.120.12:FF:000001">
    <property type="entry name" value="DNA-directed RNA polymerase subunit alpha"/>
    <property type="match status" value="1"/>
</dbReference>
<dbReference type="SUPFAM" id="SSF47789">
    <property type="entry name" value="C-terminal domain of RNA polymerase alpha subunit"/>
    <property type="match status" value="1"/>
</dbReference>
<comment type="domain">
    <text evidence="11">The N-terminal domain is essential for RNAP assembly and basal transcription, whereas the C-terminal domain is involved in interaction with transcriptional regulators and with upstream promoter elements.</text>
</comment>
<dbReference type="GO" id="GO:0003677">
    <property type="term" value="F:DNA binding"/>
    <property type="evidence" value="ECO:0007669"/>
    <property type="project" value="UniProtKB-UniRule"/>
</dbReference>
<name>A0A7X9E6I0_UNCKA</name>
<dbReference type="Gene3D" id="1.10.150.20">
    <property type="entry name" value="5' to 3' exonuclease, C-terminal subdomain"/>
    <property type="match status" value="1"/>
</dbReference>
<comment type="function">
    <text evidence="11">DNA-dependent RNA polymerase catalyzes the transcription of DNA into RNA using the four ribonucleoside triphosphates as substrates.</text>
</comment>
<evidence type="ECO:0000256" key="11">
    <source>
        <dbReference type="HAMAP-Rule" id="MF_00059"/>
    </source>
</evidence>
<feature type="domain" description="DNA-directed RNA polymerase RpoA/D/Rpb3-type" evidence="12">
    <location>
        <begin position="19"/>
        <end position="225"/>
    </location>
</feature>
<dbReference type="InterPro" id="IPR036643">
    <property type="entry name" value="RNApol_insert_sf"/>
</dbReference>
<organism evidence="13 14">
    <name type="scientific">candidate division WWE3 bacterium</name>
    <dbReference type="NCBI Taxonomy" id="2053526"/>
    <lineage>
        <taxon>Bacteria</taxon>
        <taxon>Katanobacteria</taxon>
    </lineage>
</organism>
<dbReference type="CDD" id="cd06928">
    <property type="entry name" value="RNAP_alpha_NTD"/>
    <property type="match status" value="1"/>
</dbReference>
<dbReference type="GO" id="GO:0046983">
    <property type="term" value="F:protein dimerization activity"/>
    <property type="evidence" value="ECO:0007669"/>
    <property type="project" value="InterPro"/>
</dbReference>
<dbReference type="GO" id="GO:0000428">
    <property type="term" value="C:DNA-directed RNA polymerase complex"/>
    <property type="evidence" value="ECO:0007669"/>
    <property type="project" value="UniProtKB-KW"/>
</dbReference>
<comment type="caution">
    <text evidence="13">The sequence shown here is derived from an EMBL/GenBank/DDBJ whole genome shotgun (WGS) entry which is preliminary data.</text>
</comment>
<feature type="region of interest" description="Alpha C-terminal domain (alpha-CTD)" evidence="11">
    <location>
        <begin position="244"/>
        <end position="307"/>
    </location>
</feature>
<dbReference type="Pfam" id="PF01000">
    <property type="entry name" value="RNA_pol_A_bac"/>
    <property type="match status" value="1"/>
</dbReference>
<dbReference type="SMART" id="SM00662">
    <property type="entry name" value="RPOLD"/>
    <property type="match status" value="1"/>
</dbReference>
<feature type="region of interest" description="Alpha N-terminal domain (alpha-NTD)" evidence="11">
    <location>
        <begin position="1"/>
        <end position="223"/>
    </location>
</feature>
<dbReference type="Pfam" id="PF03118">
    <property type="entry name" value="RNA_pol_A_CTD"/>
    <property type="match status" value="1"/>
</dbReference>
<keyword evidence="6 11" id="KW-0548">Nucleotidyltransferase</keyword>
<comment type="similarity">
    <text evidence="1 11">Belongs to the RNA polymerase alpha chain family.</text>
</comment>
<comment type="catalytic activity">
    <reaction evidence="10 11">
        <text>RNA(n) + a ribonucleoside 5'-triphosphate = RNA(n+1) + diphosphate</text>
        <dbReference type="Rhea" id="RHEA:21248"/>
        <dbReference type="Rhea" id="RHEA-COMP:14527"/>
        <dbReference type="Rhea" id="RHEA-COMP:17342"/>
        <dbReference type="ChEBI" id="CHEBI:33019"/>
        <dbReference type="ChEBI" id="CHEBI:61557"/>
        <dbReference type="ChEBI" id="CHEBI:140395"/>
        <dbReference type="EC" id="2.7.7.6"/>
    </reaction>
</comment>
<comment type="subunit">
    <text evidence="11">Homodimer. The RNAP catalytic core consists of 2 alpha, 1 beta, 1 beta' and 1 omega subunit. When a sigma factor is associated with the core the holoenzyme is formed, which can initiate transcription.</text>
</comment>
<accession>A0A7X9E6I0</accession>
<evidence type="ECO:0000256" key="10">
    <source>
        <dbReference type="ARBA" id="ARBA00048552"/>
    </source>
</evidence>
<evidence type="ECO:0000256" key="3">
    <source>
        <dbReference type="ARBA" id="ARBA00015972"/>
    </source>
</evidence>
<dbReference type="Gene3D" id="3.30.1360.10">
    <property type="entry name" value="RNA polymerase, RBP11-like subunit"/>
    <property type="match status" value="1"/>
</dbReference>
<dbReference type="InterPro" id="IPR011263">
    <property type="entry name" value="DNA-dir_RNA_pol_RpoA/D/Rpb3"/>
</dbReference>
<dbReference type="HAMAP" id="MF_00059">
    <property type="entry name" value="RNApol_bact_RpoA"/>
    <property type="match status" value="1"/>
</dbReference>
<keyword evidence="5 11" id="KW-0808">Transferase</keyword>
<proteinExistence type="inferred from homology"/>
<gene>
    <name evidence="11" type="primary">rpoA</name>
    <name evidence="13" type="ORF">GYA37_01015</name>
</gene>
<sequence>MELTKENLKISTVKEEKGIGIYSFEPLPTGFGYTLANALRRVLMTSIKGAAATQVKINGANHQFTTMPGVKEDVVELTLNLKKIRFKNHSEGPVIVTIDKKGPGKVTAKDIEAPSDVEIMNKDQHIATLADAKSKFEAEITVEPGVGYSPMEERQTSKLGVIVLDALFSPVLSANYEIEPARFGGRTDLDKIIFTIETDGSISPKQALINAAQILKDYYVAFEEWKEGTATEEKKEEKTRETKLTEDVSVEELPLQTRTINALKKSKINTLHELAQKSDEDLEDIKNIGEKSLDEIKELLAKEGFRK</sequence>
<evidence type="ECO:0000256" key="7">
    <source>
        <dbReference type="ARBA" id="ARBA00023163"/>
    </source>
</evidence>
<keyword evidence="7 11" id="KW-0804">Transcription</keyword>
<evidence type="ECO:0000313" key="13">
    <source>
        <dbReference type="EMBL" id="NMB91409.1"/>
    </source>
</evidence>
<dbReference type="EMBL" id="JAAZNV010000006">
    <property type="protein sequence ID" value="NMB91409.1"/>
    <property type="molecule type" value="Genomic_DNA"/>
</dbReference>
<evidence type="ECO:0000313" key="14">
    <source>
        <dbReference type="Proteomes" id="UP000590542"/>
    </source>
</evidence>
<reference evidence="13 14" key="1">
    <citation type="journal article" date="2020" name="Biotechnol. Biofuels">
        <title>New insights from the biogas microbiome by comprehensive genome-resolved metagenomics of nearly 1600 species originating from multiple anaerobic digesters.</title>
        <authorList>
            <person name="Campanaro S."/>
            <person name="Treu L."/>
            <person name="Rodriguez-R L.M."/>
            <person name="Kovalovszki A."/>
            <person name="Ziels R.M."/>
            <person name="Maus I."/>
            <person name="Zhu X."/>
            <person name="Kougias P.G."/>
            <person name="Basile A."/>
            <person name="Luo G."/>
            <person name="Schluter A."/>
            <person name="Konstantinidis K.T."/>
            <person name="Angelidaki I."/>
        </authorList>
    </citation>
    <scope>NUCLEOTIDE SEQUENCE [LARGE SCALE GENOMIC DNA]</scope>
    <source>
        <strain evidence="13">AS27yjCOA_202</strain>
    </source>
</reference>
<evidence type="ECO:0000256" key="8">
    <source>
        <dbReference type="ARBA" id="ARBA00032524"/>
    </source>
</evidence>
<evidence type="ECO:0000256" key="1">
    <source>
        <dbReference type="ARBA" id="ARBA00007123"/>
    </source>
</evidence>
<evidence type="ECO:0000256" key="2">
    <source>
        <dbReference type="ARBA" id="ARBA00012418"/>
    </source>
</evidence>
<dbReference type="NCBIfam" id="NF003519">
    <property type="entry name" value="PRK05182.2-5"/>
    <property type="match status" value="1"/>
</dbReference>
<dbReference type="GO" id="GO:0005737">
    <property type="term" value="C:cytoplasm"/>
    <property type="evidence" value="ECO:0007669"/>
    <property type="project" value="UniProtKB-ARBA"/>
</dbReference>
<evidence type="ECO:0000256" key="6">
    <source>
        <dbReference type="ARBA" id="ARBA00022695"/>
    </source>
</evidence>
<dbReference type="SUPFAM" id="SSF55257">
    <property type="entry name" value="RBP11-like subunits of RNA polymerase"/>
    <property type="match status" value="1"/>
</dbReference>